<keyword evidence="2" id="KW-0479">Metal-binding</keyword>
<organism evidence="4 5">
    <name type="scientific">Paenibacillus chungangensis</name>
    <dbReference type="NCBI Taxonomy" id="696535"/>
    <lineage>
        <taxon>Bacteria</taxon>
        <taxon>Bacillati</taxon>
        <taxon>Bacillota</taxon>
        <taxon>Bacilli</taxon>
        <taxon>Bacillales</taxon>
        <taxon>Paenibacillaceae</taxon>
        <taxon>Paenibacillus</taxon>
    </lineage>
</organism>
<comment type="similarity">
    <text evidence="1">Belongs to the FAH family.</text>
</comment>
<keyword evidence="5" id="KW-1185">Reference proteome</keyword>
<feature type="domain" description="Fumarylacetoacetase-like C-terminal" evidence="3">
    <location>
        <begin position="90"/>
        <end position="295"/>
    </location>
</feature>
<dbReference type="Gene3D" id="3.90.850.10">
    <property type="entry name" value="Fumarylacetoacetase-like, C-terminal domain"/>
    <property type="match status" value="1"/>
</dbReference>
<dbReference type="Pfam" id="PF01557">
    <property type="entry name" value="FAA_hydrolase"/>
    <property type="match status" value="1"/>
</dbReference>
<dbReference type="SUPFAM" id="SSF56529">
    <property type="entry name" value="FAH"/>
    <property type="match status" value="1"/>
</dbReference>
<gene>
    <name evidence="4" type="ORF">ACFQ2I_07615</name>
</gene>
<dbReference type="RefSeq" id="WP_377563317.1">
    <property type="nucleotide sequence ID" value="NZ_JBHTJZ010000008.1"/>
</dbReference>
<evidence type="ECO:0000256" key="1">
    <source>
        <dbReference type="ARBA" id="ARBA00010211"/>
    </source>
</evidence>
<evidence type="ECO:0000313" key="5">
    <source>
        <dbReference type="Proteomes" id="UP001596989"/>
    </source>
</evidence>
<reference evidence="5" key="1">
    <citation type="journal article" date="2019" name="Int. J. Syst. Evol. Microbiol.">
        <title>The Global Catalogue of Microorganisms (GCM) 10K type strain sequencing project: providing services to taxonomists for standard genome sequencing and annotation.</title>
        <authorList>
            <consortium name="The Broad Institute Genomics Platform"/>
            <consortium name="The Broad Institute Genome Sequencing Center for Infectious Disease"/>
            <person name="Wu L."/>
            <person name="Ma J."/>
        </authorList>
    </citation>
    <scope>NUCLEOTIDE SEQUENCE [LARGE SCALE GENOMIC DNA]</scope>
    <source>
        <strain evidence="5">CCUG 59129</strain>
    </source>
</reference>
<name>A0ABW3HP77_9BACL</name>
<accession>A0ABW3HP77</accession>
<dbReference type="Proteomes" id="UP001596989">
    <property type="component" value="Unassembled WGS sequence"/>
</dbReference>
<sequence length="299" mass="32382">MKLLTFIHEGKYRLGVHTSQGILDVASAQAALSTGTEPLTTTDSVINGGTEALQRLQQLVEQALGSSDNRAWLLDESALQLGPAVTNPGKIICVGLNYRRHAEETNSPIPQTPILFSKFNNALAAHGDEVPLPVASEKVDYEAELAIVIGKRAKHVAKEDALQYAAGYCCANDLSARDLQLRTPQWLLGKSCDKFAPLGPYLVTADEVGNPNDLAIGCTVNGDQRQSSNTSDMIFHCDEIISYISRHMTLEPGDIILTGTPEGVVLGYPEEKQVYLQPGDVVTIEIEKLGRLTNKMIAE</sequence>
<protein>
    <submittedName>
        <fullName evidence="4">Fumarylacetoacetate hydrolase family protein</fullName>
    </submittedName>
</protein>
<dbReference type="InterPro" id="IPR011234">
    <property type="entry name" value="Fumarylacetoacetase-like_C"/>
</dbReference>
<keyword evidence="4" id="KW-0378">Hydrolase</keyword>
<proteinExistence type="inferred from homology"/>
<dbReference type="EMBL" id="JBHTJZ010000008">
    <property type="protein sequence ID" value="MFD0959254.1"/>
    <property type="molecule type" value="Genomic_DNA"/>
</dbReference>
<dbReference type="InterPro" id="IPR051121">
    <property type="entry name" value="FAH"/>
</dbReference>
<evidence type="ECO:0000256" key="2">
    <source>
        <dbReference type="ARBA" id="ARBA00022723"/>
    </source>
</evidence>
<dbReference type="GO" id="GO:0016787">
    <property type="term" value="F:hydrolase activity"/>
    <property type="evidence" value="ECO:0007669"/>
    <property type="project" value="UniProtKB-KW"/>
</dbReference>
<dbReference type="PANTHER" id="PTHR42796:SF4">
    <property type="entry name" value="FUMARYLACETOACETATE HYDROLASE DOMAIN-CONTAINING PROTEIN 2A"/>
    <property type="match status" value="1"/>
</dbReference>
<evidence type="ECO:0000313" key="4">
    <source>
        <dbReference type="EMBL" id="MFD0959254.1"/>
    </source>
</evidence>
<evidence type="ECO:0000259" key="3">
    <source>
        <dbReference type="Pfam" id="PF01557"/>
    </source>
</evidence>
<dbReference type="InterPro" id="IPR036663">
    <property type="entry name" value="Fumarylacetoacetase_C_sf"/>
</dbReference>
<dbReference type="PANTHER" id="PTHR42796">
    <property type="entry name" value="FUMARYLACETOACETATE HYDROLASE DOMAIN-CONTAINING PROTEIN 2A-RELATED"/>
    <property type="match status" value="1"/>
</dbReference>
<comment type="caution">
    <text evidence="4">The sequence shown here is derived from an EMBL/GenBank/DDBJ whole genome shotgun (WGS) entry which is preliminary data.</text>
</comment>